<sequence>MAAYLFEHEGCFRYAEGSGHAEMMGIEQDGEIGLPSRAADAMFLEQILIQVISRAEFMLKKINDKFVRSEQNIEFREQLAPGIFKLNYRGFKYKENKNSKKGSMSVISVQGRRFNCVTSVARAYGMDPVTVRKRISDIGKKAEELSEKEWEKILTKKKAIHICYGGKTYTTVADFCRAYHLIASRVYPKIRSWEKNKGNINLAGDMFWQEIIDSCSAKFTDRSRLI</sequence>
<dbReference type="Proteomes" id="UP000028681">
    <property type="component" value="Plasmid 1"/>
</dbReference>
<reference evidence="1 2" key="1">
    <citation type="journal article" date="2012" name="PLoS ONE">
        <title>Edwardsiella comparative phylogenomics reveal the new intra/inter-species taxonomic relationships, virulence evolution and niche adaptation mechanisms.</title>
        <authorList>
            <person name="Yang M."/>
            <person name="Lv Y."/>
            <person name="Xiao J."/>
            <person name="Wu H."/>
            <person name="Zheng H."/>
            <person name="Liu Q."/>
            <person name="Zhang Y."/>
            <person name="Wang Q."/>
        </authorList>
    </citation>
    <scope>NUCLEOTIDE SEQUENCE [LARGE SCALE GENOMIC DNA]</scope>
    <source>
        <strain evidence="2">080813</strain>
        <plasmid evidence="2">Plasmid 1</plasmid>
    </source>
</reference>
<protein>
    <submittedName>
        <fullName evidence="1">Uncharacterized protein</fullName>
    </submittedName>
</protein>
<dbReference type="AlphaFoldDB" id="A0A076LRQ4"/>
<evidence type="ECO:0000313" key="2">
    <source>
        <dbReference type="Proteomes" id="UP000028681"/>
    </source>
</evidence>
<keyword evidence="1" id="KW-0614">Plasmid</keyword>
<name>A0A076LRQ4_9GAMM</name>
<organism evidence="1 2">
    <name type="scientific">Edwardsiella anguillarum ET080813</name>
    <dbReference type="NCBI Taxonomy" id="667120"/>
    <lineage>
        <taxon>Bacteria</taxon>
        <taxon>Pseudomonadati</taxon>
        <taxon>Pseudomonadota</taxon>
        <taxon>Gammaproteobacteria</taxon>
        <taxon>Enterobacterales</taxon>
        <taxon>Hafniaceae</taxon>
        <taxon>Edwardsiella</taxon>
    </lineage>
</organism>
<dbReference type="HOGENOM" id="CLU_085293_0_0_6"/>
<proteinExistence type="predicted"/>
<dbReference type="KEGG" id="ete:ETEE_p1060"/>
<accession>A0A076LRQ4</accession>
<geneLocation type="plasmid" evidence="1 2">
    <name>1</name>
</geneLocation>
<gene>
    <name evidence="1" type="ORF">ETEE_p1060</name>
</gene>
<evidence type="ECO:0000313" key="1">
    <source>
        <dbReference type="EMBL" id="AIJ10651.1"/>
    </source>
</evidence>
<dbReference type="EMBL" id="CP006665">
    <property type="protein sequence ID" value="AIJ10651.1"/>
    <property type="molecule type" value="Genomic_DNA"/>
</dbReference>